<keyword evidence="2" id="KW-0472">Membrane</keyword>
<feature type="transmembrane region" description="Helical" evidence="2">
    <location>
        <begin position="224"/>
        <end position="243"/>
    </location>
</feature>
<feature type="compositionally biased region" description="Low complexity" evidence="1">
    <location>
        <begin position="169"/>
        <end position="188"/>
    </location>
</feature>
<feature type="compositionally biased region" description="Low complexity" evidence="1">
    <location>
        <begin position="276"/>
        <end position="285"/>
    </location>
</feature>
<dbReference type="EMBL" id="JAATEO010000066">
    <property type="protein sequence ID" value="NJP35870.1"/>
    <property type="molecule type" value="Genomic_DNA"/>
</dbReference>
<feature type="region of interest" description="Disordered" evidence="1">
    <location>
        <begin position="249"/>
        <end position="367"/>
    </location>
</feature>
<evidence type="ECO:0000256" key="1">
    <source>
        <dbReference type="SAM" id="MobiDB-lite"/>
    </source>
</evidence>
<keyword evidence="2" id="KW-1133">Transmembrane helix</keyword>
<feature type="compositionally biased region" description="Pro residues" evidence="1">
    <location>
        <begin position="321"/>
        <end position="339"/>
    </location>
</feature>
<organism evidence="4 5">
    <name type="scientific">Micromonospora thermarum</name>
    <dbReference type="NCBI Taxonomy" id="2720024"/>
    <lineage>
        <taxon>Bacteria</taxon>
        <taxon>Bacillati</taxon>
        <taxon>Actinomycetota</taxon>
        <taxon>Actinomycetes</taxon>
        <taxon>Micromonosporales</taxon>
        <taxon>Micromonosporaceae</taxon>
        <taxon>Micromonospora</taxon>
    </lineage>
</organism>
<proteinExistence type="predicted"/>
<sequence length="367" mass="36284">MIMSVRRHAARLAAVCAVVGGLVAVGATPALADEDSVRVGAAGRFTAGGSAEGVAVEVRKRTDGCVLLRTALALRLDGLQADQVRVQVNAGGRWFPVPLSGGGGGVSTAATSPANPRLCKGKSITVRYRVAFAAGAPDGRLAVIGEATNAVGQVLGRGSDASRVVGGRPSASPTPSRSLTPSPTPSAAVTEAGAADGTSVDALADPAGGAPSPVAAEASGGSPIMFFGLAMVAVGIVLIVLLVRRFREDKETPTSGGPPPGGSTYRSAQSPPVVPGQPGQVYGQPATGRPATPGLYGTPPAQRPTGLYGAPADATQVMPGAPTPGTPYGAPPPSTPPVPGQYGTPASGTPGVAGDEDRTTFMPRLPD</sequence>
<dbReference type="Proteomes" id="UP000783871">
    <property type="component" value="Unassembled WGS sequence"/>
</dbReference>
<gene>
    <name evidence="4" type="ORF">HCJ94_28930</name>
</gene>
<feature type="signal peptide" evidence="3">
    <location>
        <begin position="1"/>
        <end position="32"/>
    </location>
</feature>
<keyword evidence="5" id="KW-1185">Reference proteome</keyword>
<comment type="caution">
    <text evidence="4">The sequence shown here is derived from an EMBL/GenBank/DDBJ whole genome shotgun (WGS) entry which is preliminary data.</text>
</comment>
<dbReference type="RefSeq" id="WP_168004176.1">
    <property type="nucleotide sequence ID" value="NZ_JAATEO010000066.1"/>
</dbReference>
<feature type="region of interest" description="Disordered" evidence="1">
    <location>
        <begin position="159"/>
        <end position="192"/>
    </location>
</feature>
<reference evidence="4 5" key="1">
    <citation type="submission" date="2020-03" db="EMBL/GenBank/DDBJ databases">
        <title>WGS of actinomycetes isolated from Thailand.</title>
        <authorList>
            <person name="Thawai C."/>
        </authorList>
    </citation>
    <scope>NUCLEOTIDE SEQUENCE [LARGE SCALE GENOMIC DNA]</scope>
    <source>
        <strain evidence="4 5">HSS6-12</strain>
    </source>
</reference>
<evidence type="ECO:0000313" key="4">
    <source>
        <dbReference type="EMBL" id="NJP35870.1"/>
    </source>
</evidence>
<evidence type="ECO:0000256" key="2">
    <source>
        <dbReference type="SAM" id="Phobius"/>
    </source>
</evidence>
<evidence type="ECO:0000256" key="3">
    <source>
        <dbReference type="SAM" id="SignalP"/>
    </source>
</evidence>
<feature type="chain" id="PRO_5046521690" evidence="3">
    <location>
        <begin position="33"/>
        <end position="367"/>
    </location>
</feature>
<keyword evidence="2" id="KW-0812">Transmembrane</keyword>
<evidence type="ECO:0000313" key="5">
    <source>
        <dbReference type="Proteomes" id="UP000783871"/>
    </source>
</evidence>
<accession>A0ABX0ZJ93</accession>
<keyword evidence="3" id="KW-0732">Signal</keyword>
<protein>
    <submittedName>
        <fullName evidence="4">Uncharacterized protein</fullName>
    </submittedName>
</protein>
<name>A0ABX0ZJ93_9ACTN</name>